<evidence type="ECO:0000259" key="1">
    <source>
        <dbReference type="Pfam" id="PF00535"/>
    </source>
</evidence>
<dbReference type="PANTHER" id="PTHR22916:SF3">
    <property type="entry name" value="UDP-GLCNAC:BETAGAL BETA-1,3-N-ACETYLGLUCOSAMINYLTRANSFERASE-LIKE PROTEIN 1"/>
    <property type="match status" value="1"/>
</dbReference>
<dbReference type="SUPFAM" id="SSF53448">
    <property type="entry name" value="Nucleotide-diphospho-sugar transferases"/>
    <property type="match status" value="1"/>
</dbReference>
<reference evidence="2 4" key="1">
    <citation type="submission" date="2018-06" db="EMBL/GenBank/DDBJ databases">
        <authorList>
            <consortium name="Pathogen Informatics"/>
            <person name="Doyle S."/>
        </authorList>
    </citation>
    <scope>NUCLEOTIDE SEQUENCE [LARGE SCALE GENOMIC DNA]</scope>
    <source>
        <strain evidence="2 4">NCTC11546</strain>
    </source>
</reference>
<organism evidence="2 4">
    <name type="scientific">Capnocytophaga ochracea</name>
    <dbReference type="NCBI Taxonomy" id="1018"/>
    <lineage>
        <taxon>Bacteria</taxon>
        <taxon>Pseudomonadati</taxon>
        <taxon>Bacteroidota</taxon>
        <taxon>Flavobacteriia</taxon>
        <taxon>Flavobacteriales</taxon>
        <taxon>Flavobacteriaceae</taxon>
        <taxon>Capnocytophaga</taxon>
    </lineage>
</organism>
<dbReference type="EMBL" id="UARG01000017">
    <property type="protein sequence ID" value="SQA78323.1"/>
    <property type="molecule type" value="Genomic_DNA"/>
</dbReference>
<sequence>MVTIGLPFYNAEKYLALAIESVLQQTYTDWELLLLDDGSTDNSLSIAQSYAQKDSRIRVLSDSKNRKSGYRHNQAAQLTKTKYLAKMDADDIMHPNRIARQVEILETHSEIDVLGTNAYIINDDNKVIGMRYPIDSEERLEQVKDFMQPTIMAKTEWFLANPYDIEAIRLEDAELWYRTHSKYHFVRLNEPLLFYREVGNNYYKKYFLAQQSKAYIFSKYPNESYWKHYFRANFLKGIVYRIAHIFGMEQRLVNRRNVKISPVKPYTAYQDENKTI</sequence>
<dbReference type="InterPro" id="IPR029044">
    <property type="entry name" value="Nucleotide-diphossugar_trans"/>
</dbReference>
<dbReference type="Gene3D" id="3.90.550.10">
    <property type="entry name" value="Spore Coat Polysaccharide Biosynthesis Protein SpsA, Chain A"/>
    <property type="match status" value="1"/>
</dbReference>
<feature type="domain" description="Glycosyltransferase 2-like" evidence="1">
    <location>
        <begin position="4"/>
        <end position="128"/>
    </location>
</feature>
<dbReference type="InterPro" id="IPR001173">
    <property type="entry name" value="Glyco_trans_2-like"/>
</dbReference>
<dbReference type="GO" id="GO:0016758">
    <property type="term" value="F:hexosyltransferase activity"/>
    <property type="evidence" value="ECO:0007669"/>
    <property type="project" value="UniProtKB-ARBA"/>
</dbReference>
<proteinExistence type="predicted"/>
<evidence type="ECO:0000313" key="2">
    <source>
        <dbReference type="EMBL" id="SQA78323.1"/>
    </source>
</evidence>
<gene>
    <name evidence="2" type="primary">kfoC_3</name>
    <name evidence="3" type="synonym">kfoC_4</name>
    <name evidence="2" type="ORF">NCTC11546_01552</name>
    <name evidence="3" type="ORF">NCTC11546_02532</name>
</gene>
<evidence type="ECO:0000313" key="3">
    <source>
        <dbReference type="EMBL" id="SQA94362.1"/>
    </source>
</evidence>
<accession>A0A2X2RNU1</accession>
<evidence type="ECO:0000313" key="4">
    <source>
        <dbReference type="Proteomes" id="UP000249891"/>
    </source>
</evidence>
<dbReference type="AlphaFoldDB" id="A0A2X2RNU1"/>
<dbReference type="EMBL" id="UARG01000024">
    <property type="protein sequence ID" value="SQA94362.1"/>
    <property type="molecule type" value="Genomic_DNA"/>
</dbReference>
<dbReference type="RefSeq" id="WP_128091518.1">
    <property type="nucleotide sequence ID" value="NZ_UARG01000017.1"/>
</dbReference>
<protein>
    <submittedName>
        <fullName evidence="2">Chondroitin polymerase</fullName>
    </submittedName>
</protein>
<name>A0A2X2RNU1_CAPOC</name>
<dbReference type="Pfam" id="PF00535">
    <property type="entry name" value="Glycos_transf_2"/>
    <property type="match status" value="1"/>
</dbReference>
<dbReference type="Proteomes" id="UP000249891">
    <property type="component" value="Unassembled WGS sequence"/>
</dbReference>
<dbReference type="PANTHER" id="PTHR22916">
    <property type="entry name" value="GLYCOSYLTRANSFERASE"/>
    <property type="match status" value="1"/>
</dbReference>